<dbReference type="GO" id="GO:0050661">
    <property type="term" value="F:NADP binding"/>
    <property type="evidence" value="ECO:0007669"/>
    <property type="project" value="UniProtKB-UniRule"/>
</dbReference>
<dbReference type="Gene3D" id="3.40.50.720">
    <property type="entry name" value="NAD(P)-binding Rossmann-like Domain"/>
    <property type="match status" value="1"/>
</dbReference>
<dbReference type="AlphaFoldDB" id="A0AB38XS18"/>
<dbReference type="NCBIfam" id="TIGR00036">
    <property type="entry name" value="dapB"/>
    <property type="match status" value="1"/>
</dbReference>
<comment type="function">
    <text evidence="13">Catalyzes the conversion of 4-hydroxy-tetrahydrodipicolinate (HTPA) to tetrahydrodipicolinate.</text>
</comment>
<evidence type="ECO:0000256" key="4">
    <source>
        <dbReference type="ARBA" id="ARBA00022857"/>
    </source>
</evidence>
<organism evidence="17 18">
    <name type="scientific">Winkia neuii subsp. anitrata</name>
    <dbReference type="NCBI Taxonomy" id="29318"/>
    <lineage>
        <taxon>Bacteria</taxon>
        <taxon>Bacillati</taxon>
        <taxon>Actinomycetota</taxon>
        <taxon>Actinomycetes</taxon>
        <taxon>Actinomycetales</taxon>
        <taxon>Actinomycetaceae</taxon>
        <taxon>Winkia</taxon>
    </lineage>
</organism>
<dbReference type="EC" id="1.17.1.8" evidence="10 13"/>
<comment type="subcellular location">
    <subcellularLocation>
        <location evidence="13">Cytoplasm</location>
    </subcellularLocation>
</comment>
<keyword evidence="8 13" id="KW-0457">Lysine biosynthesis</keyword>
<comment type="catalytic activity">
    <reaction evidence="12 13">
        <text>(S)-2,3,4,5-tetrahydrodipicolinate + NAD(+) + H2O = (2S,4S)-4-hydroxy-2,3,4,5-tetrahydrodipicolinate + NADH + H(+)</text>
        <dbReference type="Rhea" id="RHEA:35323"/>
        <dbReference type="ChEBI" id="CHEBI:15377"/>
        <dbReference type="ChEBI" id="CHEBI:15378"/>
        <dbReference type="ChEBI" id="CHEBI:16845"/>
        <dbReference type="ChEBI" id="CHEBI:57540"/>
        <dbReference type="ChEBI" id="CHEBI:57945"/>
        <dbReference type="ChEBI" id="CHEBI:67139"/>
        <dbReference type="EC" id="1.17.1.8"/>
    </reaction>
</comment>
<dbReference type="PIRSF" id="PIRSF000161">
    <property type="entry name" value="DHPR"/>
    <property type="match status" value="1"/>
</dbReference>
<keyword evidence="7 13" id="KW-0520">NAD</keyword>
<evidence type="ECO:0000256" key="14">
    <source>
        <dbReference type="SAM" id="MobiDB-lite"/>
    </source>
</evidence>
<gene>
    <name evidence="13 17" type="primary">dapB</name>
    <name evidence="17" type="ORF">PIG85_06630</name>
</gene>
<evidence type="ECO:0000256" key="1">
    <source>
        <dbReference type="ARBA" id="ARBA00006642"/>
    </source>
</evidence>
<evidence type="ECO:0000259" key="16">
    <source>
        <dbReference type="Pfam" id="PF05173"/>
    </source>
</evidence>
<dbReference type="InterPro" id="IPR036291">
    <property type="entry name" value="NAD(P)-bd_dom_sf"/>
</dbReference>
<name>A0AB38XS18_9ACTO</name>
<dbReference type="Gene3D" id="3.30.360.10">
    <property type="entry name" value="Dihydrodipicolinate Reductase, domain 2"/>
    <property type="match status" value="1"/>
</dbReference>
<evidence type="ECO:0000256" key="10">
    <source>
        <dbReference type="ARBA" id="ARBA00038983"/>
    </source>
</evidence>
<feature type="binding site" evidence="13">
    <location>
        <position position="133"/>
    </location>
    <ligand>
        <name>(S)-2,3,4,5-tetrahydrodipicolinate</name>
        <dbReference type="ChEBI" id="CHEBI:16845"/>
    </ligand>
</feature>
<evidence type="ECO:0000259" key="15">
    <source>
        <dbReference type="Pfam" id="PF01113"/>
    </source>
</evidence>
<dbReference type="Pfam" id="PF01113">
    <property type="entry name" value="DapB_N"/>
    <property type="match status" value="1"/>
</dbReference>
<feature type="binding site" evidence="13">
    <location>
        <begin position="102"/>
        <end position="105"/>
    </location>
    <ligand>
        <name>NAD(+)</name>
        <dbReference type="ChEBI" id="CHEBI:57540"/>
    </ligand>
</feature>
<evidence type="ECO:0000256" key="9">
    <source>
        <dbReference type="ARBA" id="ARBA00037922"/>
    </source>
</evidence>
<dbReference type="GO" id="GO:0009089">
    <property type="term" value="P:lysine biosynthetic process via diaminopimelate"/>
    <property type="evidence" value="ECO:0007669"/>
    <property type="project" value="UniProtKB-UniRule"/>
</dbReference>
<dbReference type="RefSeq" id="WP_004804786.1">
    <property type="nucleotide sequence ID" value="NZ_CP116394.1"/>
</dbReference>
<evidence type="ECO:0000256" key="6">
    <source>
        <dbReference type="ARBA" id="ARBA00023002"/>
    </source>
</evidence>
<evidence type="ECO:0000256" key="5">
    <source>
        <dbReference type="ARBA" id="ARBA00022915"/>
    </source>
</evidence>
<dbReference type="GO" id="GO:0051287">
    <property type="term" value="F:NAD binding"/>
    <property type="evidence" value="ECO:0007669"/>
    <property type="project" value="UniProtKB-UniRule"/>
</dbReference>
<feature type="region of interest" description="Disordered" evidence="14">
    <location>
        <begin position="153"/>
        <end position="174"/>
    </location>
</feature>
<dbReference type="InterPro" id="IPR023940">
    <property type="entry name" value="DHDPR_bac"/>
</dbReference>
<keyword evidence="6 13" id="KW-0560">Oxidoreductase</keyword>
<dbReference type="FunFam" id="3.30.360.10:FF:000009">
    <property type="entry name" value="4-hydroxy-tetrahydrodipicolinate reductase"/>
    <property type="match status" value="1"/>
</dbReference>
<evidence type="ECO:0000256" key="13">
    <source>
        <dbReference type="HAMAP-Rule" id="MF_00102"/>
    </source>
</evidence>
<comment type="caution">
    <text evidence="13">Lacks conserved residue(s) required for the propagation of feature annotation.</text>
</comment>
<dbReference type="Proteomes" id="UP001211044">
    <property type="component" value="Chromosome"/>
</dbReference>
<evidence type="ECO:0000313" key="17">
    <source>
        <dbReference type="EMBL" id="WCE47113.1"/>
    </source>
</evidence>
<feature type="binding site" evidence="13">
    <location>
        <begin position="76"/>
        <end position="78"/>
    </location>
    <ligand>
        <name>NAD(+)</name>
        <dbReference type="ChEBI" id="CHEBI:57540"/>
    </ligand>
</feature>
<dbReference type="InterPro" id="IPR022663">
    <property type="entry name" value="DapB_C"/>
</dbReference>
<evidence type="ECO:0000313" key="18">
    <source>
        <dbReference type="Proteomes" id="UP001211044"/>
    </source>
</evidence>
<dbReference type="GO" id="GO:0019877">
    <property type="term" value="P:diaminopimelate biosynthetic process"/>
    <property type="evidence" value="ECO:0007669"/>
    <property type="project" value="UniProtKB-UniRule"/>
</dbReference>
<dbReference type="GO" id="GO:0016726">
    <property type="term" value="F:oxidoreductase activity, acting on CH or CH2 groups, NAD or NADP as acceptor"/>
    <property type="evidence" value="ECO:0007669"/>
    <property type="project" value="UniProtKB-UniRule"/>
</dbReference>
<comment type="pathway">
    <text evidence="9 13">Amino-acid biosynthesis; L-lysine biosynthesis via DAP pathway; (S)-tetrahydrodipicolinate from L-aspartate: step 4/4.</text>
</comment>
<evidence type="ECO:0000256" key="7">
    <source>
        <dbReference type="ARBA" id="ARBA00023027"/>
    </source>
</evidence>
<reference evidence="17" key="1">
    <citation type="submission" date="2023-01" db="EMBL/GenBank/DDBJ databases">
        <title>Comparative Genomic Analysis of the Clinically-Derived Winkia Strain NY0527 Provides Evidence into the Taxonomic Reassignment of Winkia neuii and Characterizes Their Virulence Traits.</title>
        <authorList>
            <person name="Cai X."/>
            <person name="Peng Y."/>
            <person name="Li M."/>
            <person name="Qiu Y."/>
            <person name="Wang Y."/>
            <person name="Xu L."/>
            <person name="Hou Q."/>
        </authorList>
    </citation>
    <scope>NUCLEOTIDE SEQUENCE</scope>
    <source>
        <strain evidence="17">NY0527</strain>
    </source>
</reference>
<feature type="binding site" evidence="13">
    <location>
        <position position="41"/>
    </location>
    <ligand>
        <name>NAD(+)</name>
        <dbReference type="ChEBI" id="CHEBI:57540"/>
    </ligand>
</feature>
<dbReference type="PANTHER" id="PTHR20836:SF0">
    <property type="entry name" value="4-HYDROXY-TETRAHYDRODIPICOLINATE REDUCTASE 1, CHLOROPLASTIC-RELATED"/>
    <property type="match status" value="1"/>
</dbReference>
<sequence>MIKVAVVGASGRMGATVCEAVSQQEDMELVARLDSGDSIDEQSLAGAEVTVDFTVPAVAFDTVSAALRAGSHSVVGTTGWTPEKYEQITRVAEQAGKNVLIAPNFALSAVLTMKFAELAAPYFDSAEIIEMHHPNKVDAPSGTAIATAGAISAGRAGKPVPDATESDPEGARGAKYEGVPVHAVRLRGLNAHQEVLFGNPGEQLVLRTDCFDRESFMPGVMLACRKVGGLAGLTIGLDKVMGL</sequence>
<keyword evidence="4 13" id="KW-0521">NADP</keyword>
<feature type="domain" description="Dihydrodipicolinate reductase N-terminal" evidence="15">
    <location>
        <begin position="2"/>
        <end position="105"/>
    </location>
</feature>
<feature type="binding site" evidence="13">
    <location>
        <begin position="142"/>
        <end position="143"/>
    </location>
    <ligand>
        <name>(S)-2,3,4,5-tetrahydrodipicolinate</name>
        <dbReference type="ChEBI" id="CHEBI:16845"/>
    </ligand>
</feature>
<feature type="domain" description="Dihydrodipicolinate reductase C-terminal" evidence="16">
    <location>
        <begin position="109"/>
        <end position="240"/>
    </location>
</feature>
<feature type="active site" description="Proton donor" evidence="13">
    <location>
        <position position="136"/>
    </location>
</feature>
<dbReference type="SUPFAM" id="SSF55347">
    <property type="entry name" value="Glyceraldehyde-3-phosphate dehydrogenase-like, C-terminal domain"/>
    <property type="match status" value="1"/>
</dbReference>
<dbReference type="PANTHER" id="PTHR20836">
    <property type="entry name" value="DIHYDRODIPICOLINATE REDUCTASE"/>
    <property type="match status" value="1"/>
</dbReference>
<dbReference type="InterPro" id="IPR022664">
    <property type="entry name" value="DapB_N_CS"/>
</dbReference>
<comment type="caution">
    <text evidence="13">Was originally thought to be a dihydrodipicolinate reductase (DHDPR), catalyzing the conversion of dihydrodipicolinate to tetrahydrodipicolinate. However, it was shown in E.coli that the substrate of the enzymatic reaction is not dihydrodipicolinate (DHDP) but in fact (2S,4S)-4-hydroxy-2,3,4,5-tetrahydrodipicolinic acid (HTPA), the product released by the DapA-catalyzed reaction.</text>
</comment>
<keyword evidence="3 13" id="KW-0028">Amino-acid biosynthesis</keyword>
<evidence type="ECO:0000256" key="12">
    <source>
        <dbReference type="ARBA" id="ARBA00049396"/>
    </source>
</evidence>
<accession>A0AB38XS18</accession>
<evidence type="ECO:0000256" key="11">
    <source>
        <dbReference type="ARBA" id="ARBA00049080"/>
    </source>
</evidence>
<comment type="subunit">
    <text evidence="13">Homotetramer.</text>
</comment>
<feature type="binding site" evidence="13">
    <location>
        <begin position="8"/>
        <end position="13"/>
    </location>
    <ligand>
        <name>NAD(+)</name>
        <dbReference type="ChEBI" id="CHEBI:57540"/>
    </ligand>
</feature>
<dbReference type="GO" id="GO:0005829">
    <property type="term" value="C:cytosol"/>
    <property type="evidence" value="ECO:0007669"/>
    <property type="project" value="TreeGrafter"/>
</dbReference>
<dbReference type="KEGG" id="wne:PIG85_06630"/>
<keyword evidence="5 13" id="KW-0220">Diaminopimelate biosynthesis</keyword>
<dbReference type="CDD" id="cd02274">
    <property type="entry name" value="DHDPR_N"/>
    <property type="match status" value="1"/>
</dbReference>
<protein>
    <recommendedName>
        <fullName evidence="10 13">4-hydroxy-tetrahydrodipicolinate reductase</fullName>
        <shortName evidence="13">HTPA reductase</shortName>
        <ecNumber evidence="10 13">1.17.1.8</ecNumber>
    </recommendedName>
</protein>
<dbReference type="InterPro" id="IPR000846">
    <property type="entry name" value="DapB_N"/>
</dbReference>
<evidence type="ECO:0000256" key="2">
    <source>
        <dbReference type="ARBA" id="ARBA00022490"/>
    </source>
</evidence>
<evidence type="ECO:0000256" key="8">
    <source>
        <dbReference type="ARBA" id="ARBA00023154"/>
    </source>
</evidence>
<dbReference type="HAMAP" id="MF_00102">
    <property type="entry name" value="DapB"/>
    <property type="match status" value="1"/>
</dbReference>
<dbReference type="PROSITE" id="PS01298">
    <property type="entry name" value="DAPB"/>
    <property type="match status" value="1"/>
</dbReference>
<proteinExistence type="inferred from homology"/>
<comment type="similarity">
    <text evidence="1 13">Belongs to the DapB family.</text>
</comment>
<evidence type="ECO:0000256" key="3">
    <source>
        <dbReference type="ARBA" id="ARBA00022605"/>
    </source>
</evidence>
<comment type="catalytic activity">
    <reaction evidence="11 13">
        <text>(S)-2,3,4,5-tetrahydrodipicolinate + NADP(+) + H2O = (2S,4S)-4-hydroxy-2,3,4,5-tetrahydrodipicolinate + NADPH + H(+)</text>
        <dbReference type="Rhea" id="RHEA:35331"/>
        <dbReference type="ChEBI" id="CHEBI:15377"/>
        <dbReference type="ChEBI" id="CHEBI:15378"/>
        <dbReference type="ChEBI" id="CHEBI:16845"/>
        <dbReference type="ChEBI" id="CHEBI:57783"/>
        <dbReference type="ChEBI" id="CHEBI:58349"/>
        <dbReference type="ChEBI" id="CHEBI:67139"/>
        <dbReference type="EC" id="1.17.1.8"/>
    </reaction>
</comment>
<dbReference type="EMBL" id="CP116394">
    <property type="protein sequence ID" value="WCE47113.1"/>
    <property type="molecule type" value="Genomic_DNA"/>
</dbReference>
<feature type="active site" description="Proton donor/acceptor" evidence="13">
    <location>
        <position position="132"/>
    </location>
</feature>
<keyword evidence="2 13" id="KW-0963">Cytoplasm</keyword>
<dbReference type="GO" id="GO:0008839">
    <property type="term" value="F:4-hydroxy-tetrahydrodipicolinate reductase"/>
    <property type="evidence" value="ECO:0007669"/>
    <property type="project" value="UniProtKB-UniRule"/>
</dbReference>
<dbReference type="SUPFAM" id="SSF51735">
    <property type="entry name" value="NAD(P)-binding Rossmann-fold domains"/>
    <property type="match status" value="1"/>
</dbReference>
<dbReference type="Pfam" id="PF05173">
    <property type="entry name" value="DapB_C"/>
    <property type="match status" value="1"/>
</dbReference>